<dbReference type="Proteomes" id="UP000646426">
    <property type="component" value="Unassembled WGS sequence"/>
</dbReference>
<evidence type="ECO:0000313" key="1">
    <source>
        <dbReference type="EMBL" id="GHA76022.1"/>
    </source>
</evidence>
<reference evidence="1" key="2">
    <citation type="submission" date="2020-09" db="EMBL/GenBank/DDBJ databases">
        <authorList>
            <person name="Sun Q."/>
            <person name="Kim S."/>
        </authorList>
    </citation>
    <scope>NUCLEOTIDE SEQUENCE</scope>
    <source>
        <strain evidence="1">KCTC 23077</strain>
    </source>
</reference>
<keyword evidence="2" id="KW-1185">Reference proteome</keyword>
<reference evidence="1" key="1">
    <citation type="journal article" date="2014" name="Int. J. Syst. Evol. Microbiol.">
        <title>Complete genome sequence of Corynebacterium casei LMG S-19264T (=DSM 44701T), isolated from a smear-ripened cheese.</title>
        <authorList>
            <consortium name="US DOE Joint Genome Institute (JGI-PGF)"/>
            <person name="Walter F."/>
            <person name="Albersmeier A."/>
            <person name="Kalinowski J."/>
            <person name="Ruckert C."/>
        </authorList>
    </citation>
    <scope>NUCLEOTIDE SEQUENCE</scope>
    <source>
        <strain evidence="1">KCTC 23077</strain>
    </source>
</reference>
<evidence type="ECO:0000313" key="2">
    <source>
        <dbReference type="Proteomes" id="UP000646426"/>
    </source>
</evidence>
<organism evidence="1 2">
    <name type="scientific">Cognatilysobacter bugurensis</name>
    <dbReference type="NCBI Taxonomy" id="543356"/>
    <lineage>
        <taxon>Bacteria</taxon>
        <taxon>Pseudomonadati</taxon>
        <taxon>Pseudomonadota</taxon>
        <taxon>Gammaproteobacteria</taxon>
        <taxon>Lysobacterales</taxon>
        <taxon>Lysobacteraceae</taxon>
        <taxon>Cognatilysobacter</taxon>
    </lineage>
</organism>
<dbReference type="InterPro" id="IPR045500">
    <property type="entry name" value="DUF6491"/>
</dbReference>
<dbReference type="Pfam" id="PF20101">
    <property type="entry name" value="DUF6491"/>
    <property type="match status" value="1"/>
</dbReference>
<proteinExistence type="predicted"/>
<dbReference type="RefSeq" id="WP_268244909.1">
    <property type="nucleotide sequence ID" value="NZ_BMYD01000001.1"/>
</dbReference>
<accession>A0A918W820</accession>
<sequence>MRPEPMTPRHRASIRRRETHLACAAVALMATLSAAGCATDSRLREGERKALYLQHAGAPVPSFRHIGSINGWTPLGDDMLAIWTRPSEAVLLTLNGPCPELDFATAISLTSQFRTVYAKFDRVVPIGSIGSASIVIPCPIREIRPLDVRALRDAQREMRKDVREAPRDEAAPAR</sequence>
<gene>
    <name evidence="1" type="ORF">GCM10007067_11530</name>
</gene>
<protein>
    <submittedName>
        <fullName evidence="1">Uncharacterized protein</fullName>
    </submittedName>
</protein>
<name>A0A918W820_9GAMM</name>
<dbReference type="AlphaFoldDB" id="A0A918W820"/>
<dbReference type="EMBL" id="BMYD01000001">
    <property type="protein sequence ID" value="GHA76022.1"/>
    <property type="molecule type" value="Genomic_DNA"/>
</dbReference>
<comment type="caution">
    <text evidence="1">The sequence shown here is derived from an EMBL/GenBank/DDBJ whole genome shotgun (WGS) entry which is preliminary data.</text>
</comment>